<sequence length="445" mass="51654">MSARIPVSVPVGARRRTSRWPLGRTTVGLSRRHKTFVKFFLLAGLALFFVLSWYLTERSGWSMSDARTAMFENEVRLSLYASPPQLGAEPRPPKRLVFLRLFKGKDSFQCDLENLFGNDIEAQYYAEILHDYERLSVDRAEDLGPNDNVDVLAFSIHSHSVKEVMKLIRKHKPSVLIVNSDEHGNLPKYEKLFPFVRLVYRQYRYKTGTRGYRNPPNQRIMPIGYHCWDEKAKSDKPLSERKYVWSFIGTIATDENINRIRLINLVARFVMGAYRKQIQRYEMVRELSKSGLDPHFAGSTLATSPEERAEKNFEVFRESKFVVCPRGNSNIDTSRTYTASKTGGIPVVIVPREDWDEFYAHMDIEPPWPRADDTAGAVRIMRNLTEGPAERLNQMQRDVLHWWDALNVEIRKNIDESVNYCRDFWQRAKELGVPTQDMLCRPPPS</sequence>
<evidence type="ECO:0008006" key="3">
    <source>
        <dbReference type="Google" id="ProtNLM"/>
    </source>
</evidence>
<name>A0A7S2SX65_9CHLO</name>
<protein>
    <recommendedName>
        <fullName evidence="3">Exostosin GT47 domain-containing protein</fullName>
    </recommendedName>
</protein>
<evidence type="ECO:0000256" key="1">
    <source>
        <dbReference type="SAM" id="Phobius"/>
    </source>
</evidence>
<accession>A0A7S2SX65</accession>
<feature type="transmembrane region" description="Helical" evidence="1">
    <location>
        <begin position="36"/>
        <end position="55"/>
    </location>
</feature>
<dbReference type="EMBL" id="HBHL01000139">
    <property type="protein sequence ID" value="CAD9711241.1"/>
    <property type="molecule type" value="Transcribed_RNA"/>
</dbReference>
<reference evidence="2" key="1">
    <citation type="submission" date="2021-01" db="EMBL/GenBank/DDBJ databases">
        <authorList>
            <person name="Corre E."/>
            <person name="Pelletier E."/>
            <person name="Niang G."/>
            <person name="Scheremetjew M."/>
            <person name="Finn R."/>
            <person name="Kale V."/>
            <person name="Holt S."/>
            <person name="Cochrane G."/>
            <person name="Meng A."/>
            <person name="Brown T."/>
            <person name="Cohen L."/>
        </authorList>
    </citation>
    <scope>NUCLEOTIDE SEQUENCE</scope>
    <source>
        <strain evidence="2">CCMP1205</strain>
    </source>
</reference>
<keyword evidence="1" id="KW-0812">Transmembrane</keyword>
<evidence type="ECO:0000313" key="2">
    <source>
        <dbReference type="EMBL" id="CAD9711241.1"/>
    </source>
</evidence>
<gene>
    <name evidence="2" type="ORF">CPRI1469_LOCUS80</name>
</gene>
<organism evidence="2">
    <name type="scientific">Chloropicon primus</name>
    <dbReference type="NCBI Taxonomy" id="1764295"/>
    <lineage>
        <taxon>Eukaryota</taxon>
        <taxon>Viridiplantae</taxon>
        <taxon>Chlorophyta</taxon>
        <taxon>Chloropicophyceae</taxon>
        <taxon>Chloropicales</taxon>
        <taxon>Chloropicaceae</taxon>
        <taxon>Chloropicon</taxon>
    </lineage>
</organism>
<dbReference type="AlphaFoldDB" id="A0A7S2SX65"/>
<keyword evidence="1" id="KW-0472">Membrane</keyword>
<keyword evidence="1" id="KW-1133">Transmembrane helix</keyword>
<proteinExistence type="predicted"/>